<feature type="transmembrane region" description="Helical" evidence="2">
    <location>
        <begin position="111"/>
        <end position="132"/>
    </location>
</feature>
<gene>
    <name evidence="3" type="ORF">SAMN05444581_10971</name>
</gene>
<name>A0A1I4A3I4_9HYPH</name>
<dbReference type="Pfam" id="PF19911">
    <property type="entry name" value="DUF6384"/>
    <property type="match status" value="1"/>
</dbReference>
<dbReference type="AlphaFoldDB" id="A0A1I4A3I4"/>
<evidence type="ECO:0000256" key="2">
    <source>
        <dbReference type="SAM" id="Phobius"/>
    </source>
</evidence>
<evidence type="ECO:0000313" key="4">
    <source>
        <dbReference type="Proteomes" id="UP000198755"/>
    </source>
</evidence>
<dbReference type="STRING" id="1612308.SAMN05444581_10971"/>
<keyword evidence="2" id="KW-1133">Transmembrane helix</keyword>
<keyword evidence="4" id="KW-1185">Reference proteome</keyword>
<dbReference type="EMBL" id="FOSN01000009">
    <property type="protein sequence ID" value="SFK50898.1"/>
    <property type="molecule type" value="Genomic_DNA"/>
</dbReference>
<feature type="compositionally biased region" description="Low complexity" evidence="1">
    <location>
        <begin position="7"/>
        <end position="20"/>
    </location>
</feature>
<evidence type="ECO:0000256" key="1">
    <source>
        <dbReference type="SAM" id="MobiDB-lite"/>
    </source>
</evidence>
<proteinExistence type="predicted"/>
<organism evidence="3 4">
    <name type="scientific">Methylocapsa palsarum</name>
    <dbReference type="NCBI Taxonomy" id="1612308"/>
    <lineage>
        <taxon>Bacteria</taxon>
        <taxon>Pseudomonadati</taxon>
        <taxon>Pseudomonadota</taxon>
        <taxon>Alphaproteobacteria</taxon>
        <taxon>Hyphomicrobiales</taxon>
        <taxon>Beijerinckiaceae</taxon>
        <taxon>Methylocapsa</taxon>
    </lineage>
</organism>
<keyword evidence="2" id="KW-0472">Membrane</keyword>
<protein>
    <submittedName>
        <fullName evidence="3">Uncharacterized protein</fullName>
    </submittedName>
</protein>
<feature type="region of interest" description="Disordered" evidence="1">
    <location>
        <begin position="1"/>
        <end position="20"/>
    </location>
</feature>
<accession>A0A1I4A3I4</accession>
<evidence type="ECO:0000313" key="3">
    <source>
        <dbReference type="EMBL" id="SFK50898.1"/>
    </source>
</evidence>
<reference evidence="3 4" key="1">
    <citation type="submission" date="2016-10" db="EMBL/GenBank/DDBJ databases">
        <authorList>
            <person name="de Groot N.N."/>
        </authorList>
    </citation>
    <scope>NUCLEOTIDE SEQUENCE [LARGE SCALE GENOMIC DNA]</scope>
    <source>
        <strain evidence="3 4">NE2</strain>
    </source>
</reference>
<keyword evidence="2" id="KW-0812">Transmembrane</keyword>
<sequence length="323" mass="35529">MASMADAALQSPAGASSPAPAQFDDLMLSMDVVDTLRHQEAFVARELNEDQREQELIERLRKIYRDQGIEVSDEIIAEGVKALKESRFVYTPPKPGFGVSLAKLWIARGRIGTGLAAVAGALGALWMGYFFFVERPARIEALRAQIEISQTLPKALDDAFSAVLAEAKTPDAKPKAEQFAADGRAALARQDASGARTALAGLDQLRADLRRSYQIMIVSRPSEPSGIYRNPPRNPGQQNYYLIVEAIGPDGRPISLPVTSEEDGTTKDVTKWAIRVNQQVFESVRRDKQDDGIVQNRLVGQKRRGYLDVNYSIPVSGGAIFKW</sequence>
<dbReference type="Proteomes" id="UP000198755">
    <property type="component" value="Unassembled WGS sequence"/>
</dbReference>
<dbReference type="InterPro" id="IPR045964">
    <property type="entry name" value="DUF6384"/>
</dbReference>